<dbReference type="PROSITE" id="PS50160">
    <property type="entry name" value="DNA_LIGASE_A3"/>
    <property type="match status" value="1"/>
</dbReference>
<dbReference type="GO" id="GO:0005524">
    <property type="term" value="F:ATP binding"/>
    <property type="evidence" value="ECO:0007669"/>
    <property type="project" value="InterPro"/>
</dbReference>
<evidence type="ECO:0000256" key="1">
    <source>
        <dbReference type="ARBA" id="ARBA00001968"/>
    </source>
</evidence>
<dbReference type="SUPFAM" id="SSF50249">
    <property type="entry name" value="Nucleic acid-binding proteins"/>
    <property type="match status" value="1"/>
</dbReference>
<gene>
    <name evidence="10" type="ORF">BAMTRB_006</name>
    <name evidence="9" type="ORF">BAMTRB_031</name>
</gene>
<keyword evidence="7" id="KW-0234">DNA repair</keyword>
<evidence type="ECO:0000256" key="7">
    <source>
        <dbReference type="ARBA" id="ARBA00023204"/>
    </source>
</evidence>
<reference evidence="9" key="1">
    <citation type="submission" date="2023-04" db="EMBL/GenBank/DDBJ databases">
        <authorList>
            <person name="Kelly A."/>
        </authorList>
    </citation>
    <scope>NUCLEOTIDE SEQUENCE</scope>
</reference>
<evidence type="ECO:0000313" key="9">
    <source>
        <dbReference type="EMBL" id="CAH6421965.1"/>
    </source>
</evidence>
<dbReference type="InterPro" id="IPR050326">
    <property type="entry name" value="NAD_dep_DNA_ligaseB"/>
</dbReference>
<dbReference type="PANTHER" id="PTHR47810:SF1">
    <property type="entry name" value="DNA LIGASE B"/>
    <property type="match status" value="1"/>
</dbReference>
<dbReference type="InterPro" id="IPR016059">
    <property type="entry name" value="DNA_ligase_ATP-dep_CS"/>
</dbReference>
<dbReference type="InterPro" id="IPR041559">
    <property type="entry name" value="DNA_ligase_ATP-dep_T7_C"/>
</dbReference>
<dbReference type="InterPro" id="IPR012310">
    <property type="entry name" value="DNA_ligase_ATP-dep_cent"/>
</dbReference>
<protein>
    <recommendedName>
        <fullName evidence="3">DNA ligase</fullName>
    </recommendedName>
</protein>
<evidence type="ECO:0000256" key="5">
    <source>
        <dbReference type="ARBA" id="ARBA00022705"/>
    </source>
</evidence>
<accession>A0A9P0VDH5</accession>
<dbReference type="Pfam" id="PF01068">
    <property type="entry name" value="DNA_ligase_A_M"/>
    <property type="match status" value="1"/>
</dbReference>
<dbReference type="InterPro" id="IPR012340">
    <property type="entry name" value="NA-bd_OB-fold"/>
</dbReference>
<dbReference type="Gene3D" id="3.30.1490.70">
    <property type="match status" value="1"/>
</dbReference>
<comment type="cofactor">
    <cofactor evidence="1">
        <name>a divalent metal cation</name>
        <dbReference type="ChEBI" id="CHEBI:60240"/>
    </cofactor>
</comment>
<evidence type="ECO:0000313" key="11">
    <source>
        <dbReference type="Proteomes" id="UP001154314"/>
    </source>
</evidence>
<keyword evidence="6" id="KW-0227">DNA damage</keyword>
<evidence type="ECO:0000256" key="2">
    <source>
        <dbReference type="ARBA" id="ARBA00007572"/>
    </source>
</evidence>
<dbReference type="Gene3D" id="2.40.50.140">
    <property type="entry name" value="Nucleic acid-binding proteins"/>
    <property type="match status" value="1"/>
</dbReference>
<sequence>MIKPTADINGRPAARAYFLSRTNKMIAALRSAWLSNEEQLALGQFLQESRWPEGIVLDGEAMVKGMDFNASSGRLRSDAQLPLSQLTYVLYGVLPASELEASETADLSLSNVMIQVISQVTIHQLKELLKPIDWQLAESWDVYDMEQINELFEEQLSLGREGLVLKDPMAPWKRGKKTGWWKVKNEDTIDGNVVGVVWGTEGKANEGKVIGFEVLLENGVVVNACGLTQDQMVRFTSNIKLNPDYYKDWAVQVKFMERTPDGSLRHPSFDCWRGMAGHETEKM</sequence>
<dbReference type="GO" id="GO:0006260">
    <property type="term" value="P:DNA replication"/>
    <property type="evidence" value="ECO:0007669"/>
    <property type="project" value="UniProtKB-KW"/>
</dbReference>
<dbReference type="PROSITE" id="PS00333">
    <property type="entry name" value="DNA_LIGASE_A2"/>
    <property type="match status" value="1"/>
</dbReference>
<evidence type="ECO:0000256" key="4">
    <source>
        <dbReference type="ARBA" id="ARBA00022598"/>
    </source>
</evidence>
<dbReference type="GO" id="GO:0003690">
    <property type="term" value="F:double-stranded DNA binding"/>
    <property type="evidence" value="ECO:0007669"/>
    <property type="project" value="InterPro"/>
</dbReference>
<proteinExistence type="inferred from homology"/>
<dbReference type="Proteomes" id="UP001154314">
    <property type="component" value="Chromosome"/>
</dbReference>
<dbReference type="Pfam" id="PF17879">
    <property type="entry name" value="DNA_ligase_C"/>
    <property type="match status" value="2"/>
</dbReference>
<evidence type="ECO:0000256" key="3">
    <source>
        <dbReference type="ARBA" id="ARBA00013308"/>
    </source>
</evidence>
<keyword evidence="5" id="KW-0235">DNA replication</keyword>
<dbReference type="GO" id="GO:0003910">
    <property type="term" value="F:DNA ligase (ATP) activity"/>
    <property type="evidence" value="ECO:0007669"/>
    <property type="project" value="InterPro"/>
</dbReference>
<name>A0A9P0VDH5_9CAUD</name>
<feature type="domain" description="ATP-dependent DNA ligase family profile" evidence="8">
    <location>
        <begin position="125"/>
        <end position="186"/>
    </location>
</feature>
<comment type="similarity">
    <text evidence="2">Belongs to the ATP-dependent DNA ligase family.</text>
</comment>
<evidence type="ECO:0000256" key="6">
    <source>
        <dbReference type="ARBA" id="ARBA00022763"/>
    </source>
</evidence>
<dbReference type="EMBL" id="OW991346">
    <property type="protein sequence ID" value="CAH6421965.1"/>
    <property type="molecule type" value="Genomic_DNA"/>
</dbReference>
<evidence type="ECO:0000259" key="8">
    <source>
        <dbReference type="PROSITE" id="PS50160"/>
    </source>
</evidence>
<dbReference type="PANTHER" id="PTHR47810">
    <property type="entry name" value="DNA LIGASE"/>
    <property type="match status" value="1"/>
</dbReference>
<dbReference type="GO" id="GO:0006281">
    <property type="term" value="P:DNA repair"/>
    <property type="evidence" value="ECO:0007669"/>
    <property type="project" value="UniProtKB-KW"/>
</dbReference>
<keyword evidence="4 9" id="KW-0436">Ligase</keyword>
<dbReference type="EMBL" id="OW991346">
    <property type="protein sequence ID" value="CAI9888929.1"/>
    <property type="molecule type" value="Genomic_DNA"/>
</dbReference>
<dbReference type="SUPFAM" id="SSF56091">
    <property type="entry name" value="DNA ligase/mRNA capping enzyme, catalytic domain"/>
    <property type="match status" value="1"/>
</dbReference>
<organism evidence="9 11">
    <name type="scientific">Escherichia phage vB_Eco_Bam</name>
    <dbReference type="NCBI Taxonomy" id="2898833"/>
    <lineage>
        <taxon>Viruses</taxon>
        <taxon>Duplodnaviria</taxon>
        <taxon>Heunggongvirae</taxon>
        <taxon>Uroviricota</taxon>
        <taxon>Caudoviricetes</taxon>
        <taxon>Autographivirales</taxon>
        <taxon>Autotranscriptaviridae</taxon>
        <taxon>Studiervirinae</taxon>
        <taxon>Bamvirus</taxon>
        <taxon>Bamvirus bam</taxon>
    </lineage>
</organism>
<keyword evidence="11" id="KW-1185">Reference proteome</keyword>
<dbReference type="Gene3D" id="3.30.470.30">
    <property type="entry name" value="DNA ligase/mRNA capping enzyme"/>
    <property type="match status" value="1"/>
</dbReference>
<dbReference type="GO" id="GO:0006310">
    <property type="term" value="P:DNA recombination"/>
    <property type="evidence" value="ECO:0007669"/>
    <property type="project" value="InterPro"/>
</dbReference>
<evidence type="ECO:0000313" key="10">
    <source>
        <dbReference type="EMBL" id="CAI9888929.1"/>
    </source>
</evidence>